<gene>
    <name evidence="1" type="ORF">HA482_10310</name>
</gene>
<protein>
    <submittedName>
        <fullName evidence="1">DUF2235 domain-containing protein</fullName>
    </submittedName>
</protein>
<sequence length="170" mass="19071">MRLRIIHIARWAPPRDGNSLPICAAHALAIDEHRHDFIPKFLHWRQPARHDYQTDSVRWAHSDVGGGYQSSKPIARRTMPALAAWLHTLVIDPVLQQQDVLLSSSRLSSSFVDAGSRCFAPSSRLVSLHVTRKAQGAGFKTCPFDWLIAVCVVTSLAVTGEPNFLSRWRL</sequence>
<dbReference type="RefSeq" id="WP_188102784.1">
    <property type="nucleotide sequence ID" value="NZ_JAANIH010000028.1"/>
</dbReference>
<organism evidence="1 2">
    <name type="scientific">Bradyrhizobium campsiandrae</name>
    <dbReference type="NCBI Taxonomy" id="1729892"/>
    <lineage>
        <taxon>Bacteria</taxon>
        <taxon>Pseudomonadati</taxon>
        <taxon>Pseudomonadota</taxon>
        <taxon>Alphaproteobacteria</taxon>
        <taxon>Hyphomicrobiales</taxon>
        <taxon>Nitrobacteraceae</taxon>
        <taxon>Bradyrhizobium</taxon>
    </lineage>
</organism>
<evidence type="ECO:0000313" key="1">
    <source>
        <dbReference type="EMBL" id="MBC9978609.1"/>
    </source>
</evidence>
<keyword evidence="2" id="KW-1185">Reference proteome</keyword>
<accession>A0ABR7U3J2</accession>
<proteinExistence type="predicted"/>
<comment type="caution">
    <text evidence="1">The sequence shown here is derived from an EMBL/GenBank/DDBJ whole genome shotgun (WGS) entry which is preliminary data.</text>
</comment>
<evidence type="ECO:0000313" key="2">
    <source>
        <dbReference type="Proteomes" id="UP000639516"/>
    </source>
</evidence>
<name>A0ABR7U3J2_9BRAD</name>
<reference evidence="1 2" key="1">
    <citation type="journal article" date="2020" name="Arch. Microbiol.">
        <title>Bradyrhizobium campsiandrae sp. nov., a nitrogen-fixing bacterial strain isolated from a native leguminous tree from the Amazon adapted to flooded conditions.</title>
        <authorList>
            <person name="Cabral Michel D."/>
            <person name="Martins da Costa E."/>
            <person name="Azarias Guimaraes A."/>
            <person name="Soares de Carvalho T."/>
            <person name="Santos de Castro Caputo P."/>
            <person name="Willems A."/>
            <person name="de Souza Moreira F.M."/>
        </authorList>
    </citation>
    <scope>NUCLEOTIDE SEQUENCE [LARGE SCALE GENOMIC DNA]</scope>
    <source>
        <strain evidence="2">INPA 384B</strain>
    </source>
</reference>
<dbReference type="Proteomes" id="UP000639516">
    <property type="component" value="Unassembled WGS sequence"/>
</dbReference>
<dbReference type="EMBL" id="JAATTO010000012">
    <property type="protein sequence ID" value="MBC9978609.1"/>
    <property type="molecule type" value="Genomic_DNA"/>
</dbReference>